<keyword evidence="8" id="KW-1185">Reference proteome</keyword>
<dbReference type="AlphaFoldDB" id="A0A6G7XG80"/>
<protein>
    <submittedName>
        <fullName evidence="7">YhgE/Pip domain-containing protein</fullName>
    </submittedName>
</protein>
<organism evidence="7 8">
    <name type="scientific">Leucobacter viscericola</name>
    <dbReference type="NCBI Taxonomy" id="2714935"/>
    <lineage>
        <taxon>Bacteria</taxon>
        <taxon>Bacillati</taxon>
        <taxon>Actinomycetota</taxon>
        <taxon>Actinomycetes</taxon>
        <taxon>Micrococcales</taxon>
        <taxon>Microbacteriaceae</taxon>
        <taxon>Leucobacter</taxon>
    </lineage>
</organism>
<evidence type="ECO:0000256" key="4">
    <source>
        <dbReference type="ARBA" id="ARBA00023136"/>
    </source>
</evidence>
<reference evidence="7 8" key="1">
    <citation type="submission" date="2020-03" db="EMBL/GenBank/DDBJ databases">
        <title>Leucobacter sp. nov., isolated from beetles.</title>
        <authorList>
            <person name="Hyun D.-W."/>
            <person name="Bae J.-W."/>
        </authorList>
    </citation>
    <scope>NUCLEOTIDE SEQUENCE [LARGE SCALE GENOMIC DNA]</scope>
    <source>
        <strain evidence="7 8">HDW9C</strain>
    </source>
</reference>
<dbReference type="PANTHER" id="PTHR43077">
    <property type="entry name" value="TRANSPORT PERMEASE YVFS-RELATED"/>
    <property type="match status" value="1"/>
</dbReference>
<dbReference type="Gene3D" id="3.40.1710.10">
    <property type="entry name" value="abc type-2 transporter like domain"/>
    <property type="match status" value="1"/>
</dbReference>
<feature type="transmembrane region" description="Helical" evidence="5">
    <location>
        <begin position="16"/>
        <end position="38"/>
    </location>
</feature>
<evidence type="ECO:0000259" key="6">
    <source>
        <dbReference type="Pfam" id="PF12698"/>
    </source>
</evidence>
<feature type="transmembrane region" description="Helical" evidence="5">
    <location>
        <begin position="596"/>
        <end position="621"/>
    </location>
</feature>
<name>A0A6G7XG80_9MICO</name>
<dbReference type="EMBL" id="CP049863">
    <property type="protein sequence ID" value="QIK63512.1"/>
    <property type="molecule type" value="Genomic_DNA"/>
</dbReference>
<gene>
    <name evidence="7" type="ORF">G7068_10110</name>
</gene>
<dbReference type="Gene3D" id="1.10.287.950">
    <property type="entry name" value="Methyl-accepting chemotaxis protein"/>
    <property type="match status" value="1"/>
</dbReference>
<dbReference type="Proteomes" id="UP000502677">
    <property type="component" value="Chromosome"/>
</dbReference>
<dbReference type="NCBIfam" id="TIGR03057">
    <property type="entry name" value="xxxLxxG_by_4"/>
    <property type="match status" value="5"/>
</dbReference>
<dbReference type="Pfam" id="PF12698">
    <property type="entry name" value="ABC2_membrane_3"/>
    <property type="match status" value="1"/>
</dbReference>
<dbReference type="KEGG" id="lvi:G7068_10110"/>
<feature type="transmembrane region" description="Helical" evidence="5">
    <location>
        <begin position="496"/>
        <end position="517"/>
    </location>
</feature>
<keyword evidence="4 5" id="KW-0472">Membrane</keyword>
<evidence type="ECO:0000313" key="7">
    <source>
        <dbReference type="EMBL" id="QIK63512.1"/>
    </source>
</evidence>
<evidence type="ECO:0000313" key="8">
    <source>
        <dbReference type="Proteomes" id="UP000502677"/>
    </source>
</evidence>
<dbReference type="RefSeq" id="WP_166291699.1">
    <property type="nucleotide sequence ID" value="NZ_CP049863.1"/>
</dbReference>
<dbReference type="NCBIfam" id="TIGR03061">
    <property type="entry name" value="pip_yhgE_Nterm"/>
    <property type="match status" value="1"/>
</dbReference>
<comment type="subcellular location">
    <subcellularLocation>
        <location evidence="1">Membrane</location>
        <topology evidence="1">Multi-pass membrane protein</topology>
    </subcellularLocation>
</comment>
<dbReference type="InterPro" id="IPR023908">
    <property type="entry name" value="xxxLxxG_rpt"/>
</dbReference>
<evidence type="ECO:0000256" key="5">
    <source>
        <dbReference type="SAM" id="Phobius"/>
    </source>
</evidence>
<evidence type="ECO:0000256" key="3">
    <source>
        <dbReference type="ARBA" id="ARBA00022989"/>
    </source>
</evidence>
<keyword evidence="2 5" id="KW-0812">Transmembrane</keyword>
<dbReference type="InterPro" id="IPR017500">
    <property type="entry name" value="Phage_infect_YhgE_N"/>
</dbReference>
<evidence type="ECO:0000256" key="2">
    <source>
        <dbReference type="ARBA" id="ARBA00022692"/>
    </source>
</evidence>
<accession>A0A6G7XG80</accession>
<sequence>MTLPLTRLKGAKPVSWTTILGIVLVPLTVAGILLWGLWNPSDRLENVTAAVVNNDKPVEVNGQTVPLGRVLAGELIGGDADTNFTWQLTDKDDAKKGLKDGRYTTVITIPENFSAAATSLSQGPEKAKTAHIDIAESDQGRLIDTALSGIVTQTATSVLNQQLGAQFVGNVFVGMNELHTGIGKAADGASQLADGGTQLSEGATQLADGTSQLSDGAQQLSSGASELSTGAGALASGVSQYTAGASALSEAYAPLSQGASAAVAQLKTMIGALGTLQANSAGPQGQVTEGLTAAGAGARGLGEDLKTLYPNCLASGATKDFCDSMLTTVGGRGTEIGGGLATTQTGLQGLAAAQETFQNTITASNSNPGGDPNAQLDQLSAGITAFGTGLNELAAQGGQLSTGATQLAAGTSQLSTGATALAEGTPELADGASKLADGVTKSADGAKDLSKGLDEAVTGIPNYTKAERETLSEKAVTPVETRGGSDEIFTSSGAPLFAGIALWAGALASFLVLAPLWRRTRDAARGIGYITVRSALPALAIGAVQGAIAGVILPAALGYDLAQATGFFGFAVLAGISFALVVQGASALLGGFGRFIAFALLVVAFAVGVVSTVPGPLATIGDLSPVGSALSGFQAIASGSAGAGGSALLLVVWAGLGLILTALAAGRVRRAKQ</sequence>
<feature type="transmembrane region" description="Helical" evidence="5">
    <location>
        <begin position="641"/>
        <end position="665"/>
    </location>
</feature>
<feature type="transmembrane region" description="Helical" evidence="5">
    <location>
        <begin position="538"/>
        <end position="559"/>
    </location>
</feature>
<keyword evidence="3 5" id="KW-1133">Transmembrane helix</keyword>
<dbReference type="PANTHER" id="PTHR43077:SF10">
    <property type="entry name" value="TRANSPORT PERMEASE PROTEIN"/>
    <property type="match status" value="1"/>
</dbReference>
<dbReference type="InterPro" id="IPR051328">
    <property type="entry name" value="T7SS_ABC-Transporter"/>
</dbReference>
<dbReference type="GO" id="GO:0140359">
    <property type="term" value="F:ABC-type transporter activity"/>
    <property type="evidence" value="ECO:0007669"/>
    <property type="project" value="InterPro"/>
</dbReference>
<dbReference type="InterPro" id="IPR013525">
    <property type="entry name" value="ABC2_TM"/>
</dbReference>
<feature type="domain" description="ABC-2 type transporter transmembrane" evidence="6">
    <location>
        <begin position="17"/>
        <end position="156"/>
    </location>
</feature>
<dbReference type="GO" id="GO:0016020">
    <property type="term" value="C:membrane"/>
    <property type="evidence" value="ECO:0007669"/>
    <property type="project" value="UniProtKB-SubCell"/>
</dbReference>
<proteinExistence type="predicted"/>
<evidence type="ECO:0000256" key="1">
    <source>
        <dbReference type="ARBA" id="ARBA00004141"/>
    </source>
</evidence>
<feature type="transmembrane region" description="Helical" evidence="5">
    <location>
        <begin position="565"/>
        <end position="589"/>
    </location>
</feature>